<feature type="region of interest" description="Disordered" evidence="1">
    <location>
        <begin position="154"/>
        <end position="186"/>
    </location>
</feature>
<dbReference type="PANTHER" id="PTHR38590:SF1">
    <property type="entry name" value="BLL0828 PROTEIN"/>
    <property type="match status" value="1"/>
</dbReference>
<accession>A0ABN5B628</accession>
<dbReference type="SUPFAM" id="SSF52980">
    <property type="entry name" value="Restriction endonuclease-like"/>
    <property type="match status" value="1"/>
</dbReference>
<name>A0ABN5B628_9SPHN</name>
<dbReference type="Gene3D" id="3.40.960.10">
    <property type="entry name" value="VSR Endonuclease"/>
    <property type="match status" value="1"/>
</dbReference>
<evidence type="ECO:0000313" key="4">
    <source>
        <dbReference type="Proteomes" id="UP000258016"/>
    </source>
</evidence>
<feature type="domain" description="DUF559" evidence="2">
    <location>
        <begin position="37"/>
        <end position="141"/>
    </location>
</feature>
<dbReference type="InterPro" id="IPR011335">
    <property type="entry name" value="Restrct_endonuc-II-like"/>
</dbReference>
<evidence type="ECO:0000259" key="2">
    <source>
        <dbReference type="Pfam" id="PF04480"/>
    </source>
</evidence>
<protein>
    <recommendedName>
        <fullName evidence="2">DUF559 domain-containing protein</fullName>
    </recommendedName>
</protein>
<organism evidence="3 4">
    <name type="scientific">Blastomonas fulva</name>
    <dbReference type="NCBI Taxonomy" id="1550728"/>
    <lineage>
        <taxon>Bacteria</taxon>
        <taxon>Pseudomonadati</taxon>
        <taxon>Pseudomonadota</taxon>
        <taxon>Alphaproteobacteria</taxon>
        <taxon>Sphingomonadales</taxon>
        <taxon>Sphingomonadaceae</taxon>
        <taxon>Blastomonas</taxon>
    </lineage>
</organism>
<gene>
    <name evidence="3" type="ORF">B5J99_14465</name>
</gene>
<evidence type="ECO:0000256" key="1">
    <source>
        <dbReference type="SAM" id="MobiDB-lite"/>
    </source>
</evidence>
<evidence type="ECO:0000313" key="3">
    <source>
        <dbReference type="EMBL" id="ASR52512.1"/>
    </source>
</evidence>
<dbReference type="InterPro" id="IPR007569">
    <property type="entry name" value="DUF559"/>
</dbReference>
<feature type="compositionally biased region" description="Low complexity" evidence="1">
    <location>
        <begin position="170"/>
        <end position="186"/>
    </location>
</feature>
<dbReference type="Proteomes" id="UP000258016">
    <property type="component" value="Chromosome"/>
</dbReference>
<dbReference type="InterPro" id="IPR047216">
    <property type="entry name" value="Endonuclease_DUF559_bact"/>
</dbReference>
<proteinExistence type="predicted"/>
<dbReference type="EMBL" id="CP020083">
    <property type="protein sequence ID" value="ASR52512.1"/>
    <property type="molecule type" value="Genomic_DNA"/>
</dbReference>
<keyword evidence="4" id="KW-1185">Reference proteome</keyword>
<feature type="compositionally biased region" description="Low complexity" evidence="1">
    <location>
        <begin position="26"/>
        <end position="38"/>
    </location>
</feature>
<sequence length="186" mass="20019">MSRDLQSPSPLAGEGLGRGGRRDSDASAPTAPSPATLRTRARAMRSEPTEAELKLWQILRGKRLEGFKFKRQVPIDRYIADFVCFAQRVIVEADGAQHVENAYDAARDAHLRQEGFTVLRFSNYDILTNDEGVGEMILGVLSGDEQAIEACASRPLSPTPLPQGERGLDAAASAPPSPSGGQAPHP</sequence>
<feature type="region of interest" description="Disordered" evidence="1">
    <location>
        <begin position="1"/>
        <end position="46"/>
    </location>
</feature>
<dbReference type="Pfam" id="PF04480">
    <property type="entry name" value="DUF559"/>
    <property type="match status" value="1"/>
</dbReference>
<dbReference type="CDD" id="cd01038">
    <property type="entry name" value="Endonuclease_DUF559"/>
    <property type="match status" value="1"/>
</dbReference>
<reference evidence="3 4" key="1">
    <citation type="submission" date="2017-03" db="EMBL/GenBank/DDBJ databases">
        <title>Complete genome sequence of Blastomonas fulva degrading microcsystin LR.</title>
        <authorList>
            <person name="Lee H.-g."/>
            <person name="Jin L."/>
            <person name="oh H.-M."/>
        </authorList>
    </citation>
    <scope>NUCLEOTIDE SEQUENCE [LARGE SCALE GENOMIC DNA]</scope>
    <source>
        <strain evidence="3 4">T2</strain>
    </source>
</reference>
<dbReference type="PANTHER" id="PTHR38590">
    <property type="entry name" value="BLL0828 PROTEIN"/>
    <property type="match status" value="1"/>
</dbReference>